<keyword evidence="2" id="KW-1185">Reference proteome</keyword>
<name>A0A8H4VXE4_9AGAR</name>
<gene>
    <name evidence="1" type="ORF">D9613_001323</name>
</gene>
<dbReference type="EMBL" id="JAACJL010000001">
    <property type="protein sequence ID" value="KAF4623865.1"/>
    <property type="molecule type" value="Genomic_DNA"/>
</dbReference>
<evidence type="ECO:0008006" key="3">
    <source>
        <dbReference type="Google" id="ProtNLM"/>
    </source>
</evidence>
<dbReference type="Proteomes" id="UP000521872">
    <property type="component" value="Unassembled WGS sequence"/>
</dbReference>
<evidence type="ECO:0000313" key="1">
    <source>
        <dbReference type="EMBL" id="KAF4623865.1"/>
    </source>
</evidence>
<dbReference type="AlphaFoldDB" id="A0A8H4VXE4"/>
<accession>A0A8H4VXE4</accession>
<comment type="caution">
    <text evidence="1">The sequence shown here is derived from an EMBL/GenBank/DDBJ whole genome shotgun (WGS) entry which is preliminary data.</text>
</comment>
<sequence>MSILDDLPPEILCAIFELCLLDSEIDGRRPSVANSADSEGMPAAVLEALGFMSTGLNDDDFCKLPIEKQSTILQSLALSHVCARWRHVALEFPLMWTRIRLGRRAFITKQNSKSSDTDSSDLVEITSQLLSRSAPLPLHLDIDFLPNEPIHLPLTGMQKRRNDTNIKLVLSEYTDRSYSLRIASDETIITSVLDVFVDRNISKPTDSKTRPTYAPLSILDITLVHSQGKSLWQRREDNAGPSFPADIGIVAPNLTSLRIDGLQISSLPRYELRKAYIANTSLPYTLQHHLLFNTNISKLVLHRIAIPCKRPYRSRAILNPTPSSIASLCLSELQCPAAAGPANDHIDIYSHFFAMSFSPSLLELELAGLSNNAMDGLMRMMLDVTTKLCNVRKLTLRSLPISRVEVGLFLSDVFPGVNELTMHGVRAPWFLTELWQRDMATWPQLTEMVVDLETVKRRDSF</sequence>
<evidence type="ECO:0000313" key="2">
    <source>
        <dbReference type="Proteomes" id="UP000521872"/>
    </source>
</evidence>
<organism evidence="1 2">
    <name type="scientific">Agrocybe pediades</name>
    <dbReference type="NCBI Taxonomy" id="84607"/>
    <lineage>
        <taxon>Eukaryota</taxon>
        <taxon>Fungi</taxon>
        <taxon>Dikarya</taxon>
        <taxon>Basidiomycota</taxon>
        <taxon>Agaricomycotina</taxon>
        <taxon>Agaricomycetes</taxon>
        <taxon>Agaricomycetidae</taxon>
        <taxon>Agaricales</taxon>
        <taxon>Agaricineae</taxon>
        <taxon>Strophariaceae</taxon>
        <taxon>Agrocybe</taxon>
    </lineage>
</organism>
<proteinExistence type="predicted"/>
<protein>
    <recommendedName>
        <fullName evidence="3">F-box domain-containing protein</fullName>
    </recommendedName>
</protein>
<reference evidence="1 2" key="1">
    <citation type="submission" date="2019-12" db="EMBL/GenBank/DDBJ databases">
        <authorList>
            <person name="Floudas D."/>
            <person name="Bentzer J."/>
            <person name="Ahren D."/>
            <person name="Johansson T."/>
            <person name="Persson P."/>
            <person name="Tunlid A."/>
        </authorList>
    </citation>
    <scope>NUCLEOTIDE SEQUENCE [LARGE SCALE GENOMIC DNA]</scope>
    <source>
        <strain evidence="1 2">CBS 102.39</strain>
    </source>
</reference>